<dbReference type="InterPro" id="IPR018247">
    <property type="entry name" value="EF_Hand_1_Ca_BS"/>
</dbReference>
<keyword evidence="3" id="KW-0677">Repeat</keyword>
<gene>
    <name evidence="9" type="primary">PVALB</name>
</gene>
<feature type="binding site" evidence="5">
    <location>
        <position position="97"/>
    </location>
    <ligand>
        <name>Ca(2+)</name>
        <dbReference type="ChEBI" id="CHEBI:29108"/>
        <label>2</label>
    </ligand>
</feature>
<evidence type="ECO:0000256" key="6">
    <source>
        <dbReference type="RuleBase" id="RU368048"/>
    </source>
</evidence>
<dbReference type="RefSeq" id="XP_033785754.1">
    <property type="nucleotide sequence ID" value="XM_033929863.1"/>
</dbReference>
<evidence type="ECO:0000256" key="5">
    <source>
        <dbReference type="PIRSR" id="PIRSR608080-1"/>
    </source>
</evidence>
<dbReference type="OrthoDB" id="26525at2759"/>
<dbReference type="Pfam" id="PF13499">
    <property type="entry name" value="EF-hand_7"/>
    <property type="match status" value="1"/>
</dbReference>
<dbReference type="Proteomes" id="UP000515159">
    <property type="component" value="Chromosome 2"/>
</dbReference>
<dbReference type="PROSITE" id="PS50222">
    <property type="entry name" value="EF_HAND_2"/>
    <property type="match status" value="2"/>
</dbReference>
<dbReference type="InterPro" id="IPR002048">
    <property type="entry name" value="EF_hand_dom"/>
</dbReference>
<feature type="binding site" evidence="5">
    <location>
        <position position="95"/>
    </location>
    <ligand>
        <name>Ca(2+)</name>
        <dbReference type="ChEBI" id="CHEBI:29108"/>
        <label>2</label>
    </ligand>
</feature>
<dbReference type="SUPFAM" id="SSF47473">
    <property type="entry name" value="EF-hand"/>
    <property type="match status" value="1"/>
</dbReference>
<dbReference type="PANTHER" id="PTHR11653:SF2">
    <property type="entry name" value="PARVALBUMIN ALPHA"/>
    <property type="match status" value="1"/>
</dbReference>
<name>A0A6P8PP74_GEOSA</name>
<keyword evidence="4 5" id="KW-0106">Calcium</keyword>
<dbReference type="InterPro" id="IPR008080">
    <property type="entry name" value="Parvalbumin"/>
</dbReference>
<dbReference type="InParanoid" id="A0A6P8PP74"/>
<dbReference type="Gene3D" id="1.10.238.10">
    <property type="entry name" value="EF-hand"/>
    <property type="match status" value="1"/>
</dbReference>
<evidence type="ECO:0000259" key="7">
    <source>
        <dbReference type="PROSITE" id="PS50222"/>
    </source>
</evidence>
<dbReference type="CTD" id="5816"/>
<dbReference type="GO" id="GO:0005509">
    <property type="term" value="F:calcium ion binding"/>
    <property type="evidence" value="ECO:0007669"/>
    <property type="project" value="UniProtKB-UniRule"/>
</dbReference>
<dbReference type="PRINTS" id="PR01697">
    <property type="entry name" value="PARVALBUMIN"/>
</dbReference>
<reference evidence="9" key="1">
    <citation type="submission" date="2025-08" db="UniProtKB">
        <authorList>
            <consortium name="RefSeq"/>
        </authorList>
    </citation>
    <scope>IDENTIFICATION</scope>
</reference>
<evidence type="ECO:0000256" key="3">
    <source>
        <dbReference type="ARBA" id="ARBA00022737"/>
    </source>
</evidence>
<dbReference type="SMART" id="SM00054">
    <property type="entry name" value="EFh"/>
    <property type="match status" value="2"/>
</dbReference>
<dbReference type="FunCoup" id="A0A6P8PP74">
    <property type="interactions" value="590"/>
</dbReference>
<accession>A0A6P8PP74</accession>
<feature type="domain" description="EF-hand" evidence="7">
    <location>
        <begin position="39"/>
        <end position="74"/>
    </location>
</feature>
<feature type="binding site" evidence="5">
    <location>
        <position position="102"/>
    </location>
    <ligand>
        <name>Ca(2+)</name>
        <dbReference type="ChEBI" id="CHEBI:29108"/>
        <label>2</label>
    </ligand>
</feature>
<feature type="binding site" evidence="5">
    <location>
        <position position="52"/>
    </location>
    <ligand>
        <name>Ca(2+)</name>
        <dbReference type="ChEBI" id="CHEBI:29108"/>
        <label>1</label>
    </ligand>
</feature>
<feature type="binding site" evidence="5">
    <location>
        <position position="56"/>
    </location>
    <ligand>
        <name>Ca(2+)</name>
        <dbReference type="ChEBI" id="CHEBI:29108"/>
        <label>1</label>
    </ligand>
</feature>
<dbReference type="PANTHER" id="PTHR11653">
    <property type="entry name" value="PARVALBUMIN ALPHA"/>
    <property type="match status" value="1"/>
</dbReference>
<dbReference type="FunFam" id="1.10.238.10:FF:000060">
    <property type="entry name" value="Parvalbumin, thymic"/>
    <property type="match status" value="1"/>
</dbReference>
<comment type="similarity">
    <text evidence="1 6">Belongs to the parvalbumin family.</text>
</comment>
<feature type="binding site" evidence="5">
    <location>
        <position position="91"/>
    </location>
    <ligand>
        <name>Ca(2+)</name>
        <dbReference type="ChEBI" id="CHEBI:29108"/>
        <label>2</label>
    </ligand>
</feature>
<sequence length="110" mass="12283">MSMTDLLNAGDIAKAIEACHAPESFCHKKFFHMVGLKKKSPEDVKQAFHILDQDRSGFIEKPELKMVLKGFQANCRELSDKETTIFMTAGDKDGDGKISIEEFAKMVAES</sequence>
<evidence type="ECO:0000256" key="1">
    <source>
        <dbReference type="ARBA" id="ARBA00009753"/>
    </source>
</evidence>
<dbReference type="PROSITE" id="PS00018">
    <property type="entry name" value="EF_HAND_1"/>
    <property type="match status" value="2"/>
</dbReference>
<feature type="domain" description="EF-hand" evidence="7">
    <location>
        <begin position="78"/>
        <end position="110"/>
    </location>
</feature>
<keyword evidence="8" id="KW-1185">Reference proteome</keyword>
<protein>
    <recommendedName>
        <fullName evidence="6">Parvalbumin</fullName>
    </recommendedName>
</protein>
<dbReference type="InterPro" id="IPR011992">
    <property type="entry name" value="EF-hand-dom_pair"/>
</dbReference>
<evidence type="ECO:0000256" key="4">
    <source>
        <dbReference type="ARBA" id="ARBA00022837"/>
    </source>
</evidence>
<dbReference type="GeneID" id="117353669"/>
<evidence type="ECO:0000256" key="2">
    <source>
        <dbReference type="ARBA" id="ARBA00022723"/>
    </source>
</evidence>
<organism evidence="8 9">
    <name type="scientific">Geotrypetes seraphini</name>
    <name type="common">Gaboon caecilian</name>
    <name type="synonym">Caecilia seraphini</name>
    <dbReference type="NCBI Taxonomy" id="260995"/>
    <lineage>
        <taxon>Eukaryota</taxon>
        <taxon>Metazoa</taxon>
        <taxon>Chordata</taxon>
        <taxon>Craniata</taxon>
        <taxon>Vertebrata</taxon>
        <taxon>Euteleostomi</taxon>
        <taxon>Amphibia</taxon>
        <taxon>Gymnophiona</taxon>
        <taxon>Geotrypetes</taxon>
    </lineage>
</organism>
<feature type="binding site" evidence="5">
    <location>
        <position position="54"/>
    </location>
    <ligand>
        <name>Ca(2+)</name>
        <dbReference type="ChEBI" id="CHEBI:29108"/>
        <label>1</label>
    </ligand>
</feature>
<dbReference type="KEGG" id="gsh:117353669"/>
<evidence type="ECO:0000313" key="8">
    <source>
        <dbReference type="Proteomes" id="UP000515159"/>
    </source>
</evidence>
<proteinExistence type="inferred from homology"/>
<feature type="binding site" evidence="5">
    <location>
        <position position="58"/>
    </location>
    <ligand>
        <name>Ca(2+)</name>
        <dbReference type="ChEBI" id="CHEBI:29108"/>
        <label>1</label>
    </ligand>
</feature>
<evidence type="ECO:0000313" key="9">
    <source>
        <dbReference type="RefSeq" id="XP_033785754.1"/>
    </source>
</evidence>
<dbReference type="AlphaFoldDB" id="A0A6P8PP74"/>
<keyword evidence="2 5" id="KW-0479">Metal-binding</keyword>
<feature type="binding site" evidence="5">
    <location>
        <position position="63"/>
    </location>
    <ligand>
        <name>Ca(2+)</name>
        <dbReference type="ChEBI" id="CHEBI:29108"/>
        <label>1</label>
    </ligand>
</feature>
<feature type="binding site" evidence="5">
    <location>
        <position position="93"/>
    </location>
    <ligand>
        <name>Ca(2+)</name>
        <dbReference type="ChEBI" id="CHEBI:29108"/>
        <label>2</label>
    </ligand>
</feature>
<comment type="function">
    <text evidence="6">In muscle, parvalbumin is thought to be involved in relaxation after contraction. It binds two calcium ions.</text>
</comment>
<dbReference type="GO" id="GO:0005737">
    <property type="term" value="C:cytoplasm"/>
    <property type="evidence" value="ECO:0007669"/>
    <property type="project" value="TreeGrafter"/>
</dbReference>